<dbReference type="Proteomes" id="UP000193749">
    <property type="component" value="Unassembled WGS sequence"/>
</dbReference>
<comment type="caution">
    <text evidence="2">The sequence shown here is derived from an EMBL/GenBank/DDBJ whole genome shotgun (WGS) entry which is preliminary data.</text>
</comment>
<protein>
    <submittedName>
        <fullName evidence="2">Uncharacterized protein</fullName>
    </submittedName>
</protein>
<evidence type="ECO:0000313" key="3">
    <source>
        <dbReference type="Proteomes" id="UP000193749"/>
    </source>
</evidence>
<evidence type="ECO:0000313" key="2">
    <source>
        <dbReference type="EMBL" id="ORM88047.1"/>
    </source>
</evidence>
<gene>
    <name evidence="2" type="ORF">HA50_29365</name>
</gene>
<sequence>MQCEMKIIIFIVIVIAGIVFIPDTVVGHVVDSLGLAQGDGEEGMSNFFFIILLIKTAFSAAIALLILCRYRKPQ</sequence>
<dbReference type="EMBL" id="MLJI01000003">
    <property type="protein sequence ID" value="ORM88047.1"/>
    <property type="molecule type" value="Genomic_DNA"/>
</dbReference>
<dbReference type="STRING" id="55209.HA50_29365"/>
<feature type="transmembrane region" description="Helical" evidence="1">
    <location>
        <begin position="7"/>
        <end position="27"/>
    </location>
</feature>
<keyword evidence="1" id="KW-0472">Membrane</keyword>
<organism evidence="2 3">
    <name type="scientific">Pantoea cypripedii</name>
    <name type="common">Pectobacterium cypripedii</name>
    <name type="synonym">Erwinia cypripedii</name>
    <dbReference type="NCBI Taxonomy" id="55209"/>
    <lineage>
        <taxon>Bacteria</taxon>
        <taxon>Pseudomonadati</taxon>
        <taxon>Pseudomonadota</taxon>
        <taxon>Gammaproteobacteria</taxon>
        <taxon>Enterobacterales</taxon>
        <taxon>Erwiniaceae</taxon>
        <taxon>Pantoea</taxon>
    </lineage>
</organism>
<keyword evidence="1" id="KW-0812">Transmembrane</keyword>
<dbReference type="AlphaFoldDB" id="A0A1X1EGG6"/>
<proteinExistence type="predicted"/>
<evidence type="ECO:0000256" key="1">
    <source>
        <dbReference type="SAM" id="Phobius"/>
    </source>
</evidence>
<keyword evidence="3" id="KW-1185">Reference proteome</keyword>
<name>A0A1X1EGG6_PANCY</name>
<accession>A0A1X1EGG6</accession>
<keyword evidence="1" id="KW-1133">Transmembrane helix</keyword>
<feature type="transmembrane region" description="Helical" evidence="1">
    <location>
        <begin position="47"/>
        <end position="68"/>
    </location>
</feature>
<reference evidence="2 3" key="1">
    <citation type="journal article" date="2017" name="Antonie Van Leeuwenhoek">
        <title>Phylogenomic resolution of the bacterial genus Pantoea and its relationship with Erwinia and Tatumella.</title>
        <authorList>
            <person name="Palmer M."/>
            <person name="Steenkamp E.T."/>
            <person name="Coetzee M.P."/>
            <person name="Chan W.Y."/>
            <person name="van Zyl E."/>
            <person name="De Maayer P."/>
            <person name="Coutinho T.A."/>
            <person name="Blom J."/>
            <person name="Smits T.H."/>
            <person name="Duffy B."/>
            <person name="Venter S.N."/>
        </authorList>
    </citation>
    <scope>NUCLEOTIDE SEQUENCE [LARGE SCALE GENOMIC DNA]</scope>
    <source>
        <strain evidence="2 3">LMG 2657</strain>
    </source>
</reference>